<dbReference type="EMBL" id="QTSX02003298">
    <property type="protein sequence ID" value="KAJ9071312.1"/>
    <property type="molecule type" value="Genomic_DNA"/>
</dbReference>
<name>A0ACC2TAM0_9FUNG</name>
<keyword evidence="2" id="KW-1185">Reference proteome</keyword>
<evidence type="ECO:0000313" key="1">
    <source>
        <dbReference type="EMBL" id="KAJ9071312.1"/>
    </source>
</evidence>
<accession>A0ACC2TAM0</accession>
<sequence>MSINNMAGPTATVLLHKEFNQKTITDWALISLAPGSPFYACFDGAQRGCTKCYNSSHSQNDCNPSGTSQTLKSLAATHAVKWGSIVCEENITQEEPMKIGFHAQTEFSGALSPNQSSGDQAIQYNSKIEAQFNFYSSSESAPTNTDCHSPNFNATQVLDGTYALINSDAQKKSFA</sequence>
<proteinExistence type="predicted"/>
<gene>
    <name evidence="1" type="ORF">DSO57_1038164</name>
</gene>
<organism evidence="1 2">
    <name type="scientific">Entomophthora muscae</name>
    <dbReference type="NCBI Taxonomy" id="34485"/>
    <lineage>
        <taxon>Eukaryota</taxon>
        <taxon>Fungi</taxon>
        <taxon>Fungi incertae sedis</taxon>
        <taxon>Zoopagomycota</taxon>
        <taxon>Entomophthoromycotina</taxon>
        <taxon>Entomophthoromycetes</taxon>
        <taxon>Entomophthorales</taxon>
        <taxon>Entomophthoraceae</taxon>
        <taxon>Entomophthora</taxon>
    </lineage>
</organism>
<protein>
    <submittedName>
        <fullName evidence="1">Uncharacterized protein</fullName>
    </submittedName>
</protein>
<comment type="caution">
    <text evidence="1">The sequence shown here is derived from an EMBL/GenBank/DDBJ whole genome shotgun (WGS) entry which is preliminary data.</text>
</comment>
<evidence type="ECO:0000313" key="2">
    <source>
        <dbReference type="Proteomes" id="UP001165960"/>
    </source>
</evidence>
<dbReference type="Proteomes" id="UP001165960">
    <property type="component" value="Unassembled WGS sequence"/>
</dbReference>
<reference evidence="1" key="1">
    <citation type="submission" date="2022-04" db="EMBL/GenBank/DDBJ databases">
        <title>Genome of the entomopathogenic fungus Entomophthora muscae.</title>
        <authorList>
            <person name="Elya C."/>
            <person name="Lovett B.R."/>
            <person name="Lee E."/>
            <person name="Macias A.M."/>
            <person name="Hajek A.E."/>
            <person name="De Bivort B.L."/>
            <person name="Kasson M.T."/>
            <person name="De Fine Licht H.H."/>
            <person name="Stajich J.E."/>
        </authorList>
    </citation>
    <scope>NUCLEOTIDE SEQUENCE</scope>
    <source>
        <strain evidence="1">Berkeley</strain>
    </source>
</reference>